<dbReference type="EMBL" id="CH477771">
    <property type="protein sequence ID" value="EAT36399.1"/>
    <property type="molecule type" value="Genomic_DNA"/>
</dbReference>
<sequence>MRKATGLPLHLTHSYRRRRIKFCDSFLSSRSSSSSDDQRGSQNIRLELRLESIRSHI</sequence>
<name>Q16PU9_AEDAE</name>
<evidence type="ECO:0000313" key="2">
    <source>
        <dbReference type="Proteomes" id="UP000682892"/>
    </source>
</evidence>
<dbReference type="PaxDb" id="7159-AAEL011515-PA"/>
<reference evidence="1" key="1">
    <citation type="submission" date="2005-10" db="EMBL/GenBank/DDBJ databases">
        <authorList>
            <person name="Loftus B.J."/>
            <person name="Nene V.M."/>
            <person name="Hannick L.I."/>
            <person name="Bidwell S."/>
            <person name="Haas B."/>
            <person name="Amedeo P."/>
            <person name="Orvis J."/>
            <person name="Wortman J.R."/>
            <person name="White O.R."/>
            <person name="Salzberg S."/>
            <person name="Shumway M."/>
            <person name="Koo H."/>
            <person name="Zhao Y."/>
            <person name="Holmes M."/>
            <person name="Miller J."/>
            <person name="Schatz M."/>
            <person name="Pop M."/>
            <person name="Pai G."/>
            <person name="Utterback T."/>
            <person name="Rogers Y.-H."/>
            <person name="Kravitz S."/>
            <person name="Fraser C.M."/>
        </authorList>
    </citation>
    <scope>NUCLEOTIDE SEQUENCE</scope>
    <source>
        <strain evidence="1">Liverpool</strain>
    </source>
</reference>
<evidence type="ECO:0000313" key="1">
    <source>
        <dbReference type="EMBL" id="EAT36399.1"/>
    </source>
</evidence>
<dbReference type="HOGENOM" id="CLU_2998255_0_0_1"/>
<reference evidence="1" key="2">
    <citation type="journal article" date="2007" name="Science">
        <title>Genome sequence of Aedes aegypti, a major arbovirus vector.</title>
        <authorList>
            <person name="Nene V."/>
            <person name="Wortman J.R."/>
            <person name="Lawson D."/>
            <person name="Haas B."/>
            <person name="Kodira C."/>
            <person name="Tu Z.J."/>
            <person name="Loftus B."/>
            <person name="Xi Z."/>
            <person name="Megy K."/>
            <person name="Grabherr M."/>
            <person name="Ren Q."/>
            <person name="Zdobnov E.M."/>
            <person name="Lobo N.F."/>
            <person name="Campbell K.S."/>
            <person name="Brown S.E."/>
            <person name="Bonaldo M.F."/>
            <person name="Zhu J."/>
            <person name="Sinkins S.P."/>
            <person name="Hogenkamp D.G."/>
            <person name="Amedeo P."/>
            <person name="Arensburger P."/>
            <person name="Atkinson P.W."/>
            <person name="Bidwell S."/>
            <person name="Biedler J."/>
            <person name="Birney E."/>
            <person name="Bruggner R.V."/>
            <person name="Costas J."/>
            <person name="Coy M.R."/>
            <person name="Crabtree J."/>
            <person name="Crawford M."/>
            <person name="Debruyn B."/>
            <person name="Decaprio D."/>
            <person name="Eiglmeier K."/>
            <person name="Eisenstadt E."/>
            <person name="El-Dorry H."/>
            <person name="Gelbart W.M."/>
            <person name="Gomes S.L."/>
            <person name="Hammond M."/>
            <person name="Hannick L.I."/>
            <person name="Hogan J.R."/>
            <person name="Holmes M.H."/>
            <person name="Jaffe D."/>
            <person name="Johnston J.S."/>
            <person name="Kennedy R.C."/>
            <person name="Koo H."/>
            <person name="Kravitz S."/>
            <person name="Kriventseva E.V."/>
            <person name="Kulp D."/>
            <person name="Labutti K."/>
            <person name="Lee E."/>
            <person name="Li S."/>
            <person name="Lovin D.D."/>
            <person name="Mao C."/>
            <person name="Mauceli E."/>
            <person name="Menck C.F."/>
            <person name="Miller J.R."/>
            <person name="Montgomery P."/>
            <person name="Mori A."/>
            <person name="Nascimento A.L."/>
            <person name="Naveira H.F."/>
            <person name="Nusbaum C."/>
            <person name="O'leary S."/>
            <person name="Orvis J."/>
            <person name="Pertea M."/>
            <person name="Quesneville H."/>
            <person name="Reidenbach K.R."/>
            <person name="Rogers Y.H."/>
            <person name="Roth C.W."/>
            <person name="Schneider J.R."/>
            <person name="Schatz M."/>
            <person name="Shumway M."/>
            <person name="Stanke M."/>
            <person name="Stinson E.O."/>
            <person name="Tubio J.M."/>
            <person name="Vanzee J.P."/>
            <person name="Verjovski-Almeida S."/>
            <person name="Werner D."/>
            <person name="White O."/>
            <person name="Wyder S."/>
            <person name="Zeng Q."/>
            <person name="Zhao Q."/>
            <person name="Zhao Y."/>
            <person name="Hill C.A."/>
            <person name="Raikhel A.S."/>
            <person name="Soares M.B."/>
            <person name="Knudson D.L."/>
            <person name="Lee N.H."/>
            <person name="Galagan J."/>
            <person name="Salzberg S.L."/>
            <person name="Paulsen I.T."/>
            <person name="Dimopoulos G."/>
            <person name="Collins F.H."/>
            <person name="Birren B."/>
            <person name="Fraser-Liggett C.M."/>
            <person name="Severson D.W."/>
        </authorList>
    </citation>
    <scope>NUCLEOTIDE SEQUENCE [LARGE SCALE GENOMIC DNA]</scope>
    <source>
        <strain evidence="1">Liverpool</strain>
    </source>
</reference>
<reference evidence="1" key="3">
    <citation type="submission" date="2012-09" db="EMBL/GenBank/DDBJ databases">
        <authorList>
            <consortium name="VectorBase"/>
        </authorList>
    </citation>
    <scope>NUCLEOTIDE SEQUENCE</scope>
    <source>
        <strain evidence="1">Liverpool</strain>
    </source>
</reference>
<organism evidence="1 2">
    <name type="scientific">Aedes aegypti</name>
    <name type="common">Yellowfever mosquito</name>
    <name type="synonym">Culex aegypti</name>
    <dbReference type="NCBI Taxonomy" id="7159"/>
    <lineage>
        <taxon>Eukaryota</taxon>
        <taxon>Metazoa</taxon>
        <taxon>Ecdysozoa</taxon>
        <taxon>Arthropoda</taxon>
        <taxon>Hexapoda</taxon>
        <taxon>Insecta</taxon>
        <taxon>Pterygota</taxon>
        <taxon>Neoptera</taxon>
        <taxon>Endopterygota</taxon>
        <taxon>Diptera</taxon>
        <taxon>Nematocera</taxon>
        <taxon>Culicoidea</taxon>
        <taxon>Culicidae</taxon>
        <taxon>Culicinae</taxon>
        <taxon>Aedini</taxon>
        <taxon>Aedes</taxon>
        <taxon>Stegomyia</taxon>
    </lineage>
</organism>
<accession>Q16PU9</accession>
<dbReference type="AlphaFoldDB" id="Q16PU9"/>
<proteinExistence type="predicted"/>
<protein>
    <submittedName>
        <fullName evidence="1">AAEL011515-PA</fullName>
    </submittedName>
</protein>
<dbReference type="Proteomes" id="UP000682892">
    <property type="component" value="Unassembled WGS sequence"/>
</dbReference>
<gene>
    <name evidence="1" type="ORF">AaeL_AAEL011515</name>
</gene>